<keyword evidence="3 10" id="KW-0813">Transport</keyword>
<comment type="similarity">
    <text evidence="2 10">Belongs to the major facilitator superfamily. Proton-dependent oligopeptide transporter (POT/PTR) (TC 2.A.17) family.</text>
</comment>
<comment type="subcellular location">
    <subcellularLocation>
        <location evidence="1 10">Membrane</location>
        <topology evidence="1 10">Multi-pass membrane protein</topology>
    </subcellularLocation>
</comment>
<dbReference type="Proteomes" id="UP000261380">
    <property type="component" value="Unplaced"/>
</dbReference>
<dbReference type="InterPro" id="IPR000109">
    <property type="entry name" value="POT_fam"/>
</dbReference>
<evidence type="ECO:0000256" key="1">
    <source>
        <dbReference type="ARBA" id="ARBA00004141"/>
    </source>
</evidence>
<evidence type="ECO:0000256" key="11">
    <source>
        <dbReference type="SAM" id="MobiDB-lite"/>
    </source>
</evidence>
<keyword evidence="7" id="KW-0653">Protein transport</keyword>
<dbReference type="GO" id="GO:0016020">
    <property type="term" value="C:membrane"/>
    <property type="evidence" value="ECO:0007669"/>
    <property type="project" value="UniProtKB-SubCell"/>
</dbReference>
<accession>A0A3B5MN28</accession>
<feature type="region of interest" description="Disordered" evidence="11">
    <location>
        <begin position="664"/>
        <end position="703"/>
    </location>
</feature>
<keyword evidence="9" id="KW-0472">Membrane</keyword>
<sequence length="703" mass="78661">AANIDASLSGHKCKEVFGYPISIFFIIVNEFCERFSYYGMRAVLVLYFKYFLRWDDDLAISIYHTFVAFCYLTPILGAIIADSWLGKFNTIIYLSIVYAIGQVAMAVSAIHDITDSDRDGSPDNLTFHIVLSMVGLLLIALGTGGIKPCVAAFGGDQFGEHQDKQRRTFFSVFYLCINGGSLLSTIITPILRAQNCGIYSKSKCYSLAFGVPAALMAVSLVVFIMGSGMYYKTKPEGNIMLKVSKCIGFAIKNRYRHKSKQYPKREHWMDWAEEKYDKLLIAQIKIALRVLVLYIPLPMFWTLFDQKGSRWTLQATTMDGNFVSLVNEPDQMQTINPILILTLVPVMDSLVFPLIKKCGLNFTPLKKMTVGMIVAALAFVCAAVIQLQIDVSGGQVVILSLPGTNEILKTHSKCYEEYFTFESDQITVSIGNPSVSRDVSLTKEQRQTLLIPSAINDDWQLVRDLHKILFINGMSTPVNVSSAAVHYDQIGPLHYSNYSEIKNGRATFTLQSGSQSCEYSKDFGFGGSYTFFIPSTLTLGPNCHESITESVDIKPNSVHMALQIPQYFLITAGEVMFSVTGLEFSYSQAPSNMKSVLQAGWLLTNSFGNFIVLIVAEIAKLPKQWTEYILFASLLVAVSIIFSIMASFYTYIDPTAIEAEFKKKLHDDEDDKKEELQKSEFKMEKRDSVSSDNGDKKHVQTSM</sequence>
<dbReference type="Ensembl" id="ENSXCOT00000026134.1">
    <property type="protein sequence ID" value="ENSXCOP00000025824.1"/>
    <property type="gene ID" value="ENSXCOG00000019279.1"/>
</dbReference>
<keyword evidence="5" id="KW-0769">Symport</keyword>
<dbReference type="InterPro" id="IPR018456">
    <property type="entry name" value="PTR2_symporter_CS"/>
</dbReference>
<dbReference type="InterPro" id="IPR036259">
    <property type="entry name" value="MFS_trans_sf"/>
</dbReference>
<reference evidence="12" key="1">
    <citation type="submission" date="2025-08" db="UniProtKB">
        <authorList>
            <consortium name="Ensembl"/>
        </authorList>
    </citation>
    <scope>IDENTIFICATION</scope>
</reference>
<proteinExistence type="inferred from homology"/>
<dbReference type="Gene3D" id="1.20.1250.20">
    <property type="entry name" value="MFS general substrate transporter like domains"/>
    <property type="match status" value="2"/>
</dbReference>
<evidence type="ECO:0000313" key="12">
    <source>
        <dbReference type="Ensembl" id="ENSXCOP00000025824.1"/>
    </source>
</evidence>
<dbReference type="AlphaFoldDB" id="A0A3B5MN28"/>
<evidence type="ECO:0000256" key="10">
    <source>
        <dbReference type="RuleBase" id="RU003755"/>
    </source>
</evidence>
<keyword evidence="4 10" id="KW-0812">Transmembrane</keyword>
<evidence type="ECO:0000256" key="3">
    <source>
        <dbReference type="ARBA" id="ARBA00022448"/>
    </source>
</evidence>
<evidence type="ECO:0000256" key="8">
    <source>
        <dbReference type="ARBA" id="ARBA00022989"/>
    </source>
</evidence>
<keyword evidence="8" id="KW-1133">Transmembrane helix</keyword>
<dbReference type="Pfam" id="PF00854">
    <property type="entry name" value="PTR2"/>
    <property type="match status" value="2"/>
</dbReference>
<dbReference type="PANTHER" id="PTHR11654">
    <property type="entry name" value="OLIGOPEPTIDE TRANSPORTER-RELATED"/>
    <property type="match status" value="1"/>
</dbReference>
<evidence type="ECO:0000256" key="5">
    <source>
        <dbReference type="ARBA" id="ARBA00022847"/>
    </source>
</evidence>
<evidence type="ECO:0000256" key="6">
    <source>
        <dbReference type="ARBA" id="ARBA00022856"/>
    </source>
</evidence>
<evidence type="ECO:0000256" key="4">
    <source>
        <dbReference type="ARBA" id="ARBA00022692"/>
    </source>
</evidence>
<keyword evidence="6" id="KW-0571">Peptide transport</keyword>
<dbReference type="GO" id="GO:0006857">
    <property type="term" value="P:oligopeptide transport"/>
    <property type="evidence" value="ECO:0007669"/>
    <property type="project" value="InterPro"/>
</dbReference>
<evidence type="ECO:0000256" key="9">
    <source>
        <dbReference type="ARBA" id="ARBA00023136"/>
    </source>
</evidence>
<evidence type="ECO:0000256" key="2">
    <source>
        <dbReference type="ARBA" id="ARBA00005982"/>
    </source>
</evidence>
<name>A0A3B5MN28_9TELE</name>
<dbReference type="GO" id="GO:0015293">
    <property type="term" value="F:symporter activity"/>
    <property type="evidence" value="ECO:0007669"/>
    <property type="project" value="UniProtKB-KW"/>
</dbReference>
<dbReference type="GeneTree" id="ENSGT00940000155995"/>
<dbReference type="SUPFAM" id="SSF103473">
    <property type="entry name" value="MFS general substrate transporter"/>
    <property type="match status" value="1"/>
</dbReference>
<dbReference type="PROSITE" id="PS01023">
    <property type="entry name" value="PTR2_2"/>
    <property type="match status" value="1"/>
</dbReference>
<dbReference type="GO" id="GO:0015031">
    <property type="term" value="P:protein transport"/>
    <property type="evidence" value="ECO:0007669"/>
    <property type="project" value="UniProtKB-KW"/>
</dbReference>
<dbReference type="FunFam" id="1.20.1250.20:FF:000049">
    <property type="entry name" value="Solute carrier family 15 member 2"/>
    <property type="match status" value="1"/>
</dbReference>
<keyword evidence="13" id="KW-1185">Reference proteome</keyword>
<evidence type="ECO:0000313" key="13">
    <source>
        <dbReference type="Proteomes" id="UP000261380"/>
    </source>
</evidence>
<protein>
    <submittedName>
        <fullName evidence="12">Solute carrier family 15 member 1a</fullName>
    </submittedName>
</protein>
<dbReference type="PROSITE" id="PS01022">
    <property type="entry name" value="PTR2_1"/>
    <property type="match status" value="1"/>
</dbReference>
<organism evidence="12 13">
    <name type="scientific">Xiphophorus couchianus</name>
    <name type="common">Monterrey platyfish</name>
    <dbReference type="NCBI Taxonomy" id="32473"/>
    <lineage>
        <taxon>Eukaryota</taxon>
        <taxon>Metazoa</taxon>
        <taxon>Chordata</taxon>
        <taxon>Craniata</taxon>
        <taxon>Vertebrata</taxon>
        <taxon>Euteleostomi</taxon>
        <taxon>Actinopterygii</taxon>
        <taxon>Neopterygii</taxon>
        <taxon>Teleostei</taxon>
        <taxon>Neoteleostei</taxon>
        <taxon>Acanthomorphata</taxon>
        <taxon>Ovalentaria</taxon>
        <taxon>Atherinomorphae</taxon>
        <taxon>Cyprinodontiformes</taxon>
        <taxon>Poeciliidae</taxon>
        <taxon>Poeciliinae</taxon>
        <taxon>Xiphophorus</taxon>
    </lineage>
</organism>
<reference evidence="12" key="2">
    <citation type="submission" date="2025-09" db="UniProtKB">
        <authorList>
            <consortium name="Ensembl"/>
        </authorList>
    </citation>
    <scope>IDENTIFICATION</scope>
</reference>
<evidence type="ECO:0000256" key="7">
    <source>
        <dbReference type="ARBA" id="ARBA00022927"/>
    </source>
</evidence>